<evidence type="ECO:0000313" key="2">
    <source>
        <dbReference type="EMBL" id="KAF7813628.1"/>
    </source>
</evidence>
<organism evidence="2 3">
    <name type="scientific">Senna tora</name>
    <dbReference type="NCBI Taxonomy" id="362788"/>
    <lineage>
        <taxon>Eukaryota</taxon>
        <taxon>Viridiplantae</taxon>
        <taxon>Streptophyta</taxon>
        <taxon>Embryophyta</taxon>
        <taxon>Tracheophyta</taxon>
        <taxon>Spermatophyta</taxon>
        <taxon>Magnoliopsida</taxon>
        <taxon>eudicotyledons</taxon>
        <taxon>Gunneridae</taxon>
        <taxon>Pentapetalae</taxon>
        <taxon>rosids</taxon>
        <taxon>fabids</taxon>
        <taxon>Fabales</taxon>
        <taxon>Fabaceae</taxon>
        <taxon>Caesalpinioideae</taxon>
        <taxon>Cassia clade</taxon>
        <taxon>Senna</taxon>
    </lineage>
</organism>
<gene>
    <name evidence="2" type="ORF">G2W53_034604</name>
</gene>
<evidence type="ECO:0000256" key="1">
    <source>
        <dbReference type="SAM" id="Phobius"/>
    </source>
</evidence>
<dbReference type="AlphaFoldDB" id="A0A834T1T7"/>
<comment type="caution">
    <text evidence="2">The sequence shown here is derived from an EMBL/GenBank/DDBJ whole genome shotgun (WGS) entry which is preliminary data.</text>
</comment>
<evidence type="ECO:0000313" key="3">
    <source>
        <dbReference type="Proteomes" id="UP000634136"/>
    </source>
</evidence>
<dbReference type="Proteomes" id="UP000634136">
    <property type="component" value="Unassembled WGS sequence"/>
</dbReference>
<reference evidence="2" key="1">
    <citation type="submission" date="2020-09" db="EMBL/GenBank/DDBJ databases">
        <title>Genome-Enabled Discovery of Anthraquinone Biosynthesis in Senna tora.</title>
        <authorList>
            <person name="Kang S.-H."/>
            <person name="Pandey R.P."/>
            <person name="Lee C.-M."/>
            <person name="Sim J.-S."/>
            <person name="Jeong J.-T."/>
            <person name="Choi B.-S."/>
            <person name="Jung M."/>
            <person name="Ginzburg D."/>
            <person name="Zhao K."/>
            <person name="Won S.Y."/>
            <person name="Oh T.-J."/>
            <person name="Yu Y."/>
            <person name="Kim N.-H."/>
            <person name="Lee O.R."/>
            <person name="Lee T.-H."/>
            <person name="Bashyal P."/>
            <person name="Kim T.-S."/>
            <person name="Lee W.-H."/>
            <person name="Kawkins C."/>
            <person name="Kim C.-K."/>
            <person name="Kim J.S."/>
            <person name="Ahn B.O."/>
            <person name="Rhee S.Y."/>
            <person name="Sohng J.K."/>
        </authorList>
    </citation>
    <scope>NUCLEOTIDE SEQUENCE</scope>
    <source>
        <tissue evidence="2">Leaf</tissue>
    </source>
</reference>
<proteinExistence type="predicted"/>
<feature type="transmembrane region" description="Helical" evidence="1">
    <location>
        <begin position="20"/>
        <end position="39"/>
    </location>
</feature>
<feature type="transmembrane region" description="Helical" evidence="1">
    <location>
        <begin position="51"/>
        <end position="73"/>
    </location>
</feature>
<dbReference type="PANTHER" id="PTHR31446">
    <property type="entry name" value="ACID PHOSPHATASE/VANADIUM-DEPENDENT HALOPEROXIDASE-RELATED PROTEIN"/>
    <property type="match status" value="1"/>
</dbReference>
<dbReference type="Pfam" id="PF02681">
    <property type="entry name" value="DUF212"/>
    <property type="match status" value="1"/>
</dbReference>
<name>A0A834T1T7_9FABA</name>
<accession>A0A834T1T7</accession>
<dbReference type="PANTHER" id="PTHR31446:SF39">
    <property type="entry name" value="ACID PHOSPHATASE_VANADIUM-DEPENDENT HALOPEROXIDASE-RELATED PROTEIN"/>
    <property type="match status" value="1"/>
</dbReference>
<sequence length="163" mass="16973">MDEVASAFTSSPSSSIVANYALVSAIVALAVAQSIKFFSSWFKEGRCTIRLLVGSGGMPCSHSATVTALAAAIGFQEGLGGPLFATAFVLACVVIYDATGVRLQAGRQAEVLNRIIYELPAQHPLAENIPLRELLGHTPLQVIIGGLLGLVIAAIGHLIIMSL</sequence>
<feature type="transmembrane region" description="Helical" evidence="1">
    <location>
        <begin position="79"/>
        <end position="98"/>
    </location>
</feature>
<protein>
    <submittedName>
        <fullName evidence="2">Putative membrane protein yuiD</fullName>
    </submittedName>
</protein>
<feature type="transmembrane region" description="Helical" evidence="1">
    <location>
        <begin position="140"/>
        <end position="160"/>
    </location>
</feature>
<dbReference type="InterPro" id="IPR003832">
    <property type="entry name" value="DUF212"/>
</dbReference>
<keyword evidence="3" id="KW-1185">Reference proteome</keyword>
<keyword evidence="1" id="KW-0812">Transmembrane</keyword>
<dbReference type="EMBL" id="JAAIUW010000010">
    <property type="protein sequence ID" value="KAF7813628.1"/>
    <property type="molecule type" value="Genomic_DNA"/>
</dbReference>
<keyword evidence="1" id="KW-1133">Transmembrane helix</keyword>
<keyword evidence="1" id="KW-0472">Membrane</keyword>
<dbReference type="OrthoDB" id="1716650at2759"/>